<dbReference type="Gene3D" id="3.40.50.1820">
    <property type="entry name" value="alpha/beta hydrolase"/>
    <property type="match status" value="1"/>
</dbReference>
<dbReference type="InterPro" id="IPR029058">
    <property type="entry name" value="AB_hydrolase_fold"/>
</dbReference>
<dbReference type="GO" id="GO:0004301">
    <property type="term" value="F:epoxide hydrolase activity"/>
    <property type="evidence" value="ECO:0007669"/>
    <property type="project" value="TreeGrafter"/>
</dbReference>
<dbReference type="SUPFAM" id="SSF53474">
    <property type="entry name" value="alpha/beta-Hydrolases"/>
    <property type="match status" value="1"/>
</dbReference>
<dbReference type="EMBL" id="KZ819642">
    <property type="protein sequence ID" value="PWN86822.1"/>
    <property type="molecule type" value="Genomic_DNA"/>
</dbReference>
<keyword evidence="1 3" id="KW-0378">Hydrolase</keyword>
<dbReference type="InterPro" id="IPR051340">
    <property type="entry name" value="Haloalkane_dehalogenase"/>
</dbReference>
<sequence>MELGRVIVADGTEVFYRAMGAEDAPVFLLLHGYPASSFQFRNLMPILAAHYRVIAPDHPGFGFTRTTAENYEFTFDNLSETIESFIDTLKLSATPFPVYIFDYGAPIALRILLRRPTMFSTIVTQNGNAYKEGLGDAWSAFGIRGYWNSPTEENREALRNLLTLDSTKFQYEIGHPSAADIPPETYHLDYFISNENAEAMLDLFYDYRKNVDLYPAFSAALKKANPFVLAVWGTNDPFFLPAGAVAYAQDIAPERIKVVLLDAGHLVLESHCDEVGSEILRFMGVV</sequence>
<name>A0A316YC16_9BASI</name>
<keyword evidence="3" id="KW-0808">Transferase</keyword>
<evidence type="ECO:0000313" key="3">
    <source>
        <dbReference type="EMBL" id="PWN86822.1"/>
    </source>
</evidence>
<dbReference type="STRING" id="215250.A0A316YC16"/>
<organism evidence="3 4">
    <name type="scientific">Acaromyces ingoldii</name>
    <dbReference type="NCBI Taxonomy" id="215250"/>
    <lineage>
        <taxon>Eukaryota</taxon>
        <taxon>Fungi</taxon>
        <taxon>Dikarya</taxon>
        <taxon>Basidiomycota</taxon>
        <taxon>Ustilaginomycotina</taxon>
        <taxon>Exobasidiomycetes</taxon>
        <taxon>Exobasidiales</taxon>
        <taxon>Cryptobasidiaceae</taxon>
        <taxon>Acaromyces</taxon>
    </lineage>
</organism>
<evidence type="ECO:0000259" key="2">
    <source>
        <dbReference type="Pfam" id="PF00561"/>
    </source>
</evidence>
<dbReference type="RefSeq" id="XP_025374020.1">
    <property type="nucleotide sequence ID" value="XM_025523167.1"/>
</dbReference>
<keyword evidence="3" id="KW-0012">Acyltransferase</keyword>
<dbReference type="GeneID" id="37045083"/>
<feature type="domain" description="AB hydrolase-1" evidence="2">
    <location>
        <begin position="25"/>
        <end position="270"/>
    </location>
</feature>
<dbReference type="InterPro" id="IPR000073">
    <property type="entry name" value="AB_hydrolase_1"/>
</dbReference>
<dbReference type="AlphaFoldDB" id="A0A316YC16"/>
<proteinExistence type="predicted"/>
<dbReference type="InParanoid" id="A0A316YC16"/>
<reference evidence="3 4" key="1">
    <citation type="journal article" date="2018" name="Mol. Biol. Evol.">
        <title>Broad Genomic Sampling Reveals a Smut Pathogenic Ancestry of the Fungal Clade Ustilaginomycotina.</title>
        <authorList>
            <person name="Kijpornyongpan T."/>
            <person name="Mondo S.J."/>
            <person name="Barry K."/>
            <person name="Sandor L."/>
            <person name="Lee J."/>
            <person name="Lipzen A."/>
            <person name="Pangilinan J."/>
            <person name="LaButti K."/>
            <person name="Hainaut M."/>
            <person name="Henrissat B."/>
            <person name="Grigoriev I.V."/>
            <person name="Spatafora J.W."/>
            <person name="Aime M.C."/>
        </authorList>
    </citation>
    <scope>NUCLEOTIDE SEQUENCE [LARGE SCALE GENOMIC DNA]</scope>
    <source>
        <strain evidence="3 4">MCA 4198</strain>
    </source>
</reference>
<dbReference type="PANTHER" id="PTHR42977">
    <property type="entry name" value="HYDROLASE-RELATED"/>
    <property type="match status" value="1"/>
</dbReference>
<evidence type="ECO:0000256" key="1">
    <source>
        <dbReference type="ARBA" id="ARBA00022801"/>
    </source>
</evidence>
<evidence type="ECO:0000313" key="4">
    <source>
        <dbReference type="Proteomes" id="UP000245768"/>
    </source>
</evidence>
<gene>
    <name evidence="3" type="ORF">FA10DRAFT_273451</name>
</gene>
<keyword evidence="4" id="KW-1185">Reference proteome</keyword>
<dbReference type="PANTHER" id="PTHR42977:SF3">
    <property type="entry name" value="AB HYDROLASE-1 DOMAIN-CONTAINING PROTEIN"/>
    <property type="match status" value="1"/>
</dbReference>
<dbReference type="GO" id="GO:0016746">
    <property type="term" value="F:acyltransferase activity"/>
    <property type="evidence" value="ECO:0007669"/>
    <property type="project" value="UniProtKB-KW"/>
</dbReference>
<protein>
    <submittedName>
        <fullName evidence="3">Putative hydrolase or acyltransferase of alpha/beta superfamily</fullName>
    </submittedName>
</protein>
<dbReference type="OrthoDB" id="6431331at2759"/>
<dbReference type="Pfam" id="PF00561">
    <property type="entry name" value="Abhydrolase_1"/>
    <property type="match status" value="1"/>
</dbReference>
<dbReference type="Proteomes" id="UP000245768">
    <property type="component" value="Unassembled WGS sequence"/>
</dbReference>
<accession>A0A316YC16</accession>